<evidence type="ECO:0000256" key="6">
    <source>
        <dbReference type="SAM" id="SignalP"/>
    </source>
</evidence>
<keyword evidence="2" id="KW-0645">Protease</keyword>
<dbReference type="PRINTS" id="PR00722">
    <property type="entry name" value="CHYMOTRYPSIN"/>
</dbReference>
<dbReference type="PANTHER" id="PTHR24276">
    <property type="entry name" value="POLYSERASE-RELATED"/>
    <property type="match status" value="1"/>
</dbReference>
<dbReference type="OMA" id="HVMGRFW"/>
<dbReference type="SUPFAM" id="SSF50494">
    <property type="entry name" value="Trypsin-like serine proteases"/>
    <property type="match status" value="1"/>
</dbReference>
<evidence type="ECO:0000256" key="3">
    <source>
        <dbReference type="ARBA" id="ARBA00022801"/>
    </source>
</evidence>
<dbReference type="InterPro" id="IPR043504">
    <property type="entry name" value="Peptidase_S1_PA_chymotrypsin"/>
</dbReference>
<name>A0A8B8IBM9_VANTA</name>
<dbReference type="InterPro" id="IPR050430">
    <property type="entry name" value="Peptidase_S1"/>
</dbReference>
<protein>
    <submittedName>
        <fullName evidence="9">Transmembrane protease serine 11G-like</fullName>
    </submittedName>
</protein>
<organism evidence="8 9">
    <name type="scientific">Vanessa tameamea</name>
    <name type="common">Kamehameha butterfly</name>
    <dbReference type="NCBI Taxonomy" id="334116"/>
    <lineage>
        <taxon>Eukaryota</taxon>
        <taxon>Metazoa</taxon>
        <taxon>Ecdysozoa</taxon>
        <taxon>Arthropoda</taxon>
        <taxon>Hexapoda</taxon>
        <taxon>Insecta</taxon>
        <taxon>Pterygota</taxon>
        <taxon>Neoptera</taxon>
        <taxon>Endopterygota</taxon>
        <taxon>Lepidoptera</taxon>
        <taxon>Glossata</taxon>
        <taxon>Ditrysia</taxon>
        <taxon>Papilionoidea</taxon>
        <taxon>Nymphalidae</taxon>
        <taxon>Nymphalinae</taxon>
        <taxon>Vanessa</taxon>
    </lineage>
</organism>
<dbReference type="Pfam" id="PF00089">
    <property type="entry name" value="Trypsin"/>
    <property type="match status" value="1"/>
</dbReference>
<keyword evidence="5" id="KW-1015">Disulfide bond</keyword>
<gene>
    <name evidence="9" type="primary">LOC113399526</name>
</gene>
<reference evidence="9" key="1">
    <citation type="submission" date="2025-08" db="UniProtKB">
        <authorList>
            <consortium name="RefSeq"/>
        </authorList>
    </citation>
    <scope>IDENTIFICATION</scope>
    <source>
        <tissue evidence="9">Whole body</tissue>
    </source>
</reference>
<dbReference type="AlphaFoldDB" id="A0A8B8IBM9"/>
<evidence type="ECO:0000256" key="5">
    <source>
        <dbReference type="ARBA" id="ARBA00023157"/>
    </source>
</evidence>
<dbReference type="GO" id="GO:0006508">
    <property type="term" value="P:proteolysis"/>
    <property type="evidence" value="ECO:0007669"/>
    <property type="project" value="UniProtKB-KW"/>
</dbReference>
<dbReference type="CDD" id="cd00190">
    <property type="entry name" value="Tryp_SPc"/>
    <property type="match status" value="1"/>
</dbReference>
<dbReference type="InterPro" id="IPR001314">
    <property type="entry name" value="Peptidase_S1A"/>
</dbReference>
<dbReference type="SMART" id="SM00020">
    <property type="entry name" value="Tryp_SPc"/>
    <property type="match status" value="1"/>
</dbReference>
<dbReference type="InterPro" id="IPR009003">
    <property type="entry name" value="Peptidase_S1_PA"/>
</dbReference>
<dbReference type="GO" id="GO:0004252">
    <property type="term" value="F:serine-type endopeptidase activity"/>
    <property type="evidence" value="ECO:0007669"/>
    <property type="project" value="InterPro"/>
</dbReference>
<dbReference type="GeneID" id="113399526"/>
<dbReference type="RefSeq" id="XP_026494454.2">
    <property type="nucleotide sequence ID" value="XM_026638669.2"/>
</dbReference>
<dbReference type="OrthoDB" id="6380398at2759"/>
<feature type="chain" id="PRO_5047039739" evidence="6">
    <location>
        <begin position="26"/>
        <end position="527"/>
    </location>
</feature>
<dbReference type="Gene3D" id="2.40.10.10">
    <property type="entry name" value="Trypsin-like serine proteases"/>
    <property type="match status" value="1"/>
</dbReference>
<keyword evidence="3" id="KW-0378">Hydrolase</keyword>
<keyword evidence="4" id="KW-0720">Serine protease</keyword>
<proteinExistence type="inferred from homology"/>
<evidence type="ECO:0000313" key="8">
    <source>
        <dbReference type="Proteomes" id="UP001652626"/>
    </source>
</evidence>
<evidence type="ECO:0000256" key="1">
    <source>
        <dbReference type="ARBA" id="ARBA00007664"/>
    </source>
</evidence>
<evidence type="ECO:0000256" key="4">
    <source>
        <dbReference type="ARBA" id="ARBA00022825"/>
    </source>
</evidence>
<feature type="domain" description="Peptidase S1" evidence="7">
    <location>
        <begin position="212"/>
        <end position="450"/>
    </location>
</feature>
<accession>A0A8B8IBM9</accession>
<evidence type="ECO:0000256" key="2">
    <source>
        <dbReference type="ARBA" id="ARBA00022670"/>
    </source>
</evidence>
<sequence length="527" mass="60798">MYLLKNSVMHYLYSVFILNVFLANCENVTERNKYENINDVAEALVNLFGIDEENARIRDLKDKLTKIDKYVVDNDKLSEFLMNETARNDLNETTFFTALNETDHFRFLSEHESKNLYLKLKENMNRDDILNILKEHHKNGGISKSGRKMMKSNLFSKIDDDEVLNAVVDKIIAEVLSDKHKFNYTKEDNKYWDPQSELEDLEQFHRHDGRRIFKGERTTIRYYPFMVSVHVMGRFWCGGVIYWHDLVLTSAACLQLMHNNRLFRENPSVLRVRIGSNHSRIGGEMVEALEVYFHPGYNPRTLNNNIAIIRLRRHLFFTYHRIPKIINISYNGDGIAPTSEVLVLGWGVSKMSQMLAYEPIFLNRKFLPIYPNVFCKEIYGDKFISKTMFCAGTFTTGEGACDHDAGGPAVMAGKLVGIISFGPSVCGYPNAPTVFTLVGAFADWIETVNETMPGYYRGRKRTTSVSPFRYYSDFKPKKILPELPDFKIFETPTPTEERTTTTASALRKRKKLKRADSDVDGFSIDLK</sequence>
<keyword evidence="6" id="KW-0732">Signal</keyword>
<dbReference type="PANTHER" id="PTHR24276:SF91">
    <property type="entry name" value="AT26814P-RELATED"/>
    <property type="match status" value="1"/>
</dbReference>
<feature type="signal peptide" evidence="6">
    <location>
        <begin position="1"/>
        <end position="25"/>
    </location>
</feature>
<comment type="similarity">
    <text evidence="1">Belongs to the peptidase S1 family.</text>
</comment>
<evidence type="ECO:0000259" key="7">
    <source>
        <dbReference type="PROSITE" id="PS50240"/>
    </source>
</evidence>
<dbReference type="PROSITE" id="PS50240">
    <property type="entry name" value="TRYPSIN_DOM"/>
    <property type="match status" value="1"/>
</dbReference>
<dbReference type="InterPro" id="IPR001254">
    <property type="entry name" value="Trypsin_dom"/>
</dbReference>
<keyword evidence="8" id="KW-1185">Reference proteome</keyword>
<evidence type="ECO:0000313" key="9">
    <source>
        <dbReference type="RefSeq" id="XP_026494454.2"/>
    </source>
</evidence>
<dbReference type="Proteomes" id="UP001652626">
    <property type="component" value="Chromosome 25"/>
</dbReference>